<keyword evidence="7" id="KW-1185">Reference proteome</keyword>
<dbReference type="Proteomes" id="UP000322619">
    <property type="component" value="Unassembled WGS sequence"/>
</dbReference>
<protein>
    <recommendedName>
        <fullName evidence="1">DUF7000 domain-containing protein</fullName>
    </recommendedName>
</protein>
<feature type="domain" description="DUF7000" evidence="1">
    <location>
        <begin position="5"/>
        <end position="157"/>
    </location>
</feature>
<dbReference type="Pfam" id="PF22526">
    <property type="entry name" value="DUF7000"/>
    <property type="match status" value="1"/>
</dbReference>
<dbReference type="EMBL" id="VSLA01000012">
    <property type="protein sequence ID" value="TYC86199.1"/>
    <property type="molecule type" value="Genomic_DNA"/>
</dbReference>
<evidence type="ECO:0000313" key="5">
    <source>
        <dbReference type="Proteomes" id="UP000176244"/>
    </source>
</evidence>
<dbReference type="InterPro" id="IPR054269">
    <property type="entry name" value="DUF7000"/>
</dbReference>
<dbReference type="EMBL" id="CP087994">
    <property type="protein sequence ID" value="UYO62732.1"/>
    <property type="molecule type" value="Genomic_DNA"/>
</dbReference>
<evidence type="ECO:0000313" key="2">
    <source>
        <dbReference type="EMBL" id="OFV71439.1"/>
    </source>
</evidence>
<dbReference type="RefSeq" id="WP_070370398.1">
    <property type="nucleotide sequence ID" value="NZ_CABIIK010000049.1"/>
</dbReference>
<organism evidence="2 5">
    <name type="scientific">Acetobacterium wieringae</name>
    <dbReference type="NCBI Taxonomy" id="52694"/>
    <lineage>
        <taxon>Bacteria</taxon>
        <taxon>Bacillati</taxon>
        <taxon>Bacillota</taxon>
        <taxon>Clostridia</taxon>
        <taxon>Eubacteriales</taxon>
        <taxon>Eubacteriaceae</taxon>
        <taxon>Acetobacterium</taxon>
    </lineage>
</organism>
<evidence type="ECO:0000313" key="6">
    <source>
        <dbReference type="Proteomes" id="UP000322619"/>
    </source>
</evidence>
<name>A0A1F2PJB2_9FIRM</name>
<reference evidence="3 6" key="2">
    <citation type="submission" date="2019-08" db="EMBL/GenBank/DDBJ databases">
        <title>Isolation and enrichment of carboxydotrophic bacteria from anaerobic sludge for the production of bio-based chemicals from syngas.</title>
        <authorList>
            <person name="Antares A.L."/>
            <person name="Moreira J."/>
            <person name="Diender M."/>
            <person name="Parshina S.N."/>
            <person name="Stams A.J.M."/>
            <person name="Alves M."/>
            <person name="Alves J.I."/>
            <person name="Sousa D.Z."/>
        </authorList>
    </citation>
    <scope>NUCLEOTIDE SEQUENCE [LARGE SCALE GENOMIC DNA]</scope>
    <source>
        <strain evidence="3 6">JM</strain>
    </source>
</reference>
<dbReference type="STRING" id="52694.ACWI_10550"/>
<dbReference type="Proteomes" id="UP000176244">
    <property type="component" value="Unassembled WGS sequence"/>
</dbReference>
<dbReference type="EMBL" id="LKEU01000021">
    <property type="protein sequence ID" value="OFV71439.1"/>
    <property type="molecule type" value="Genomic_DNA"/>
</dbReference>
<reference evidence="2 5" key="1">
    <citation type="submission" date="2015-09" db="EMBL/GenBank/DDBJ databases">
        <title>Genome sequence of Acetobacterium wieringae DSM 1911.</title>
        <authorList>
            <person name="Poehlein A."/>
            <person name="Bengelsdorf F.R."/>
            <person name="Schiel-Bengelsdorf B."/>
            <person name="Duerre P."/>
            <person name="Daniel R."/>
        </authorList>
    </citation>
    <scope>NUCLEOTIDE SEQUENCE [LARGE SCALE GENOMIC DNA]</scope>
    <source>
        <strain evidence="2 5">DSM 1911</strain>
    </source>
</reference>
<dbReference type="Proteomes" id="UP001163550">
    <property type="component" value="Chromosome"/>
</dbReference>
<sequence>MKTINEQIAAYTQQLQQGEIQIAYKGILAFIGKLRAAFIKKYPHYDVSNIYQGYLDMSYFSLSTKPLKEKGLKIAIVYLHEKGSFEVWLSARNRNIARTHQSILDSLSDEISVFHDKNNQDAVAECILTGTPDFEDQALLIDTIDYGVEKFVAAIVNRIK</sequence>
<accession>A0A1F2PJB2</accession>
<evidence type="ECO:0000259" key="1">
    <source>
        <dbReference type="Pfam" id="PF22526"/>
    </source>
</evidence>
<evidence type="ECO:0000313" key="7">
    <source>
        <dbReference type="Proteomes" id="UP001163550"/>
    </source>
</evidence>
<dbReference type="AlphaFoldDB" id="A0A1F2PJB2"/>
<evidence type="ECO:0000313" key="3">
    <source>
        <dbReference type="EMBL" id="TYC86199.1"/>
    </source>
</evidence>
<dbReference type="OrthoDB" id="9816011at2"/>
<proteinExistence type="predicted"/>
<evidence type="ECO:0000313" key="4">
    <source>
        <dbReference type="EMBL" id="UYO62732.1"/>
    </source>
</evidence>
<gene>
    <name evidence="2" type="ORF">ACWI_10550</name>
    <name evidence="3" type="ORF">FXB42_06965</name>
    <name evidence="4" type="ORF">LNN31_18465</name>
</gene>
<reference evidence="4" key="3">
    <citation type="submission" date="2021-11" db="EMBL/GenBank/DDBJ databases">
        <title>Isoprene-degrading acetogen.</title>
        <authorList>
            <person name="Yang Y."/>
            <person name="Jin H."/>
            <person name="Yan J."/>
        </authorList>
    </citation>
    <scope>NUCLEOTIDE SEQUENCE</scope>
    <source>
        <strain evidence="4">Berkeley</strain>
    </source>
</reference>